<comment type="caution">
    <text evidence="2">The sequence shown here is derived from an EMBL/GenBank/DDBJ whole genome shotgun (WGS) entry which is preliminary data.</text>
</comment>
<protein>
    <submittedName>
        <fullName evidence="2">NAD(P)-binding domain-containing protein</fullName>
    </submittedName>
</protein>
<evidence type="ECO:0000313" key="3">
    <source>
        <dbReference type="Proteomes" id="UP001597568"/>
    </source>
</evidence>
<reference evidence="3" key="1">
    <citation type="journal article" date="2019" name="Int. J. Syst. Evol. Microbiol.">
        <title>The Global Catalogue of Microorganisms (GCM) 10K type strain sequencing project: providing services to taxonomists for standard genome sequencing and annotation.</title>
        <authorList>
            <consortium name="The Broad Institute Genomics Platform"/>
            <consortium name="The Broad Institute Genome Sequencing Center for Infectious Disease"/>
            <person name="Wu L."/>
            <person name="Ma J."/>
        </authorList>
    </citation>
    <scope>NUCLEOTIDE SEQUENCE [LARGE SCALE GENOMIC DNA]</scope>
    <source>
        <strain evidence="3">KCTC 33522</strain>
    </source>
</reference>
<dbReference type="Pfam" id="PF13738">
    <property type="entry name" value="Pyr_redox_3"/>
    <property type="match status" value="1"/>
</dbReference>
<proteinExistence type="predicted"/>
<sequence>MELPILNNQACCTPGTSCCEMKYPVAILGAGPIGLAAAAHLQTYNVPFILLEKGDVAANVATWEHVRLFSPWEYNVDNAARKLLEETGWTMPDPQAIPTGAALRHDYLIPLSKQFKGRLYTNEEVIAITKLDADKMKSVNREAKPFLIFTKSNQATKTYKASAIIDATGTWGHANPAASHGVFLPSERKLSEKITYQIPNVVVQSMRYANKKVAVIGSGHSAINSLLQLVKLKENYPQTEITWILRKNQVEEALGGGVDDELAARGELGLKIKEILSNGSIQVKTPFYVQTILEKEEGVVLKGTEQKIGPFDELIVNTGNRPDFSFHEELRYTTDPVTEAVPALADLIDPNHHSCGSVPAHGEKELRQPEPNFYIVGSKSYGRAPTFLMATGYEQVRSIAASIAGDTEAALNVQLSLPETGVCHTGIGGGGCCQ</sequence>
<dbReference type="InterPro" id="IPR036188">
    <property type="entry name" value="FAD/NAD-bd_sf"/>
</dbReference>
<evidence type="ECO:0000256" key="1">
    <source>
        <dbReference type="ARBA" id="ARBA00023002"/>
    </source>
</evidence>
<evidence type="ECO:0000313" key="2">
    <source>
        <dbReference type="EMBL" id="MFD2867301.1"/>
    </source>
</evidence>
<organism evidence="2 3">
    <name type="scientific">Kurthia populi</name>
    <dbReference type="NCBI Taxonomy" id="1562132"/>
    <lineage>
        <taxon>Bacteria</taxon>
        <taxon>Bacillati</taxon>
        <taxon>Bacillota</taxon>
        <taxon>Bacilli</taxon>
        <taxon>Bacillales</taxon>
        <taxon>Caryophanaceae</taxon>
        <taxon>Kurthia</taxon>
    </lineage>
</organism>
<name>A0ABW5XX76_9BACL</name>
<dbReference type="SUPFAM" id="SSF51905">
    <property type="entry name" value="FAD/NAD(P)-binding domain"/>
    <property type="match status" value="1"/>
</dbReference>
<dbReference type="RefSeq" id="WP_380146633.1">
    <property type="nucleotide sequence ID" value="NZ_JBHUOR010000010.1"/>
</dbReference>
<keyword evidence="3" id="KW-1185">Reference proteome</keyword>
<dbReference type="EMBL" id="JBHUOR010000010">
    <property type="protein sequence ID" value="MFD2867301.1"/>
    <property type="molecule type" value="Genomic_DNA"/>
</dbReference>
<keyword evidence="1" id="KW-0560">Oxidoreductase</keyword>
<dbReference type="InterPro" id="IPR050982">
    <property type="entry name" value="Auxin_biosynth/cation_transpt"/>
</dbReference>
<dbReference type="Proteomes" id="UP001597568">
    <property type="component" value="Unassembled WGS sequence"/>
</dbReference>
<dbReference type="PANTHER" id="PTHR43539:SF78">
    <property type="entry name" value="FLAVIN-CONTAINING MONOOXYGENASE"/>
    <property type="match status" value="1"/>
</dbReference>
<accession>A0ABW5XX76</accession>
<dbReference type="PANTHER" id="PTHR43539">
    <property type="entry name" value="FLAVIN-BINDING MONOOXYGENASE-LIKE PROTEIN (AFU_ORTHOLOGUE AFUA_4G09220)"/>
    <property type="match status" value="1"/>
</dbReference>
<gene>
    <name evidence="2" type="ORF">ACFSY7_02135</name>
</gene>
<dbReference type="PRINTS" id="PR00368">
    <property type="entry name" value="FADPNR"/>
</dbReference>
<dbReference type="Gene3D" id="3.50.50.60">
    <property type="entry name" value="FAD/NAD(P)-binding domain"/>
    <property type="match status" value="1"/>
</dbReference>